<feature type="non-terminal residue" evidence="2">
    <location>
        <position position="1"/>
    </location>
</feature>
<protein>
    <recommendedName>
        <fullName evidence="1">Retrovirus-related Pol polyprotein from transposon TNT 1-94-like beta-barrel domain-containing protein</fullName>
    </recommendedName>
</protein>
<dbReference type="OrthoDB" id="1434586at2759"/>
<sequence>MLVLQEIWTCGEELPQQNNHMAKDKSLFKDIDNFVKVKVQLENDTVVELKGKSTVMVERKEGTRFIKDVLLVPNLKENLLSIGQMMEIGYALHFEGDICTIYDNYNKRQEIT</sequence>
<name>A0A371EWR9_MUCPR</name>
<reference evidence="2" key="1">
    <citation type="submission" date="2018-05" db="EMBL/GenBank/DDBJ databases">
        <title>Draft genome of Mucuna pruriens seed.</title>
        <authorList>
            <person name="Nnadi N.E."/>
            <person name="Vos R."/>
            <person name="Hasami M.H."/>
            <person name="Devisetty U.K."/>
            <person name="Aguiy J.C."/>
        </authorList>
    </citation>
    <scope>NUCLEOTIDE SEQUENCE [LARGE SCALE GENOMIC DNA]</scope>
    <source>
        <strain evidence="2">JCA_2017</strain>
    </source>
</reference>
<gene>
    <name evidence="2" type="ORF">CR513_50321</name>
</gene>
<accession>A0A371EWR9</accession>
<dbReference type="EMBL" id="QJKJ01011708">
    <property type="protein sequence ID" value="RDX70429.1"/>
    <property type="molecule type" value="Genomic_DNA"/>
</dbReference>
<evidence type="ECO:0000259" key="1">
    <source>
        <dbReference type="Pfam" id="PF22936"/>
    </source>
</evidence>
<dbReference type="InterPro" id="IPR054722">
    <property type="entry name" value="PolX-like_BBD"/>
</dbReference>
<dbReference type="Pfam" id="PF22936">
    <property type="entry name" value="Pol_BBD"/>
    <property type="match status" value="1"/>
</dbReference>
<organism evidence="2 3">
    <name type="scientific">Mucuna pruriens</name>
    <name type="common">Velvet bean</name>
    <name type="synonym">Dolichos pruriens</name>
    <dbReference type="NCBI Taxonomy" id="157652"/>
    <lineage>
        <taxon>Eukaryota</taxon>
        <taxon>Viridiplantae</taxon>
        <taxon>Streptophyta</taxon>
        <taxon>Embryophyta</taxon>
        <taxon>Tracheophyta</taxon>
        <taxon>Spermatophyta</taxon>
        <taxon>Magnoliopsida</taxon>
        <taxon>eudicotyledons</taxon>
        <taxon>Gunneridae</taxon>
        <taxon>Pentapetalae</taxon>
        <taxon>rosids</taxon>
        <taxon>fabids</taxon>
        <taxon>Fabales</taxon>
        <taxon>Fabaceae</taxon>
        <taxon>Papilionoideae</taxon>
        <taxon>50 kb inversion clade</taxon>
        <taxon>NPAAA clade</taxon>
        <taxon>indigoferoid/millettioid clade</taxon>
        <taxon>Phaseoleae</taxon>
        <taxon>Mucuna</taxon>
    </lineage>
</organism>
<evidence type="ECO:0000313" key="3">
    <source>
        <dbReference type="Proteomes" id="UP000257109"/>
    </source>
</evidence>
<feature type="domain" description="Retrovirus-related Pol polyprotein from transposon TNT 1-94-like beta-barrel" evidence="1">
    <location>
        <begin position="19"/>
        <end position="90"/>
    </location>
</feature>
<evidence type="ECO:0000313" key="2">
    <source>
        <dbReference type="EMBL" id="RDX70429.1"/>
    </source>
</evidence>
<proteinExistence type="predicted"/>
<dbReference type="Proteomes" id="UP000257109">
    <property type="component" value="Unassembled WGS sequence"/>
</dbReference>
<comment type="caution">
    <text evidence="2">The sequence shown here is derived from an EMBL/GenBank/DDBJ whole genome shotgun (WGS) entry which is preliminary data.</text>
</comment>
<keyword evidence="3" id="KW-1185">Reference proteome</keyword>
<dbReference type="AlphaFoldDB" id="A0A371EWR9"/>